<feature type="region of interest" description="Disordered" evidence="1">
    <location>
        <begin position="46"/>
        <end position="78"/>
    </location>
</feature>
<name>A0ABW9YZB6_9HYPH</name>
<sequence length="78" mass="8812">MRLTQASLAAQSVFKGELKGQKDHPPYFPSMLHEEATLRISDRSLSVEGIPSKSSTPRAFRQSGTDKRCDNHRPRIFL</sequence>
<comment type="caution">
    <text evidence="2">The sequence shown here is derived from an EMBL/GenBank/DDBJ whole genome shotgun (WGS) entry which is preliminary data.</text>
</comment>
<gene>
    <name evidence="2" type="ORF">GR303_13690</name>
</gene>
<reference evidence="2 3" key="1">
    <citation type="submission" date="2020-01" db="EMBL/GenBank/DDBJ databases">
        <title>Microvirga sp. nov., an arsenate reduction bacterium isolated from Tibet hotspring sediments.</title>
        <authorList>
            <person name="Yuan C.-G."/>
        </authorList>
    </citation>
    <scope>NUCLEOTIDE SEQUENCE [LARGE SCALE GENOMIC DNA]</scope>
    <source>
        <strain evidence="2 3">SYSU G3D203</strain>
    </source>
</reference>
<evidence type="ECO:0000256" key="1">
    <source>
        <dbReference type="SAM" id="MobiDB-lite"/>
    </source>
</evidence>
<dbReference type="EMBL" id="JAAAXJ010000006">
    <property type="protein sequence ID" value="NBJ25408.1"/>
    <property type="molecule type" value="Genomic_DNA"/>
</dbReference>
<protein>
    <submittedName>
        <fullName evidence="2">Uncharacterized protein</fullName>
    </submittedName>
</protein>
<feature type="compositionally biased region" description="Basic and acidic residues" evidence="1">
    <location>
        <begin position="64"/>
        <end position="78"/>
    </location>
</feature>
<dbReference type="Proteomes" id="UP000818323">
    <property type="component" value="Unassembled WGS sequence"/>
</dbReference>
<evidence type="ECO:0000313" key="2">
    <source>
        <dbReference type="EMBL" id="NBJ25408.1"/>
    </source>
</evidence>
<keyword evidence="3" id="KW-1185">Reference proteome</keyword>
<accession>A0ABW9YZB6</accession>
<organism evidence="2 3">
    <name type="scientific">Microvirga arsenatis</name>
    <dbReference type="NCBI Taxonomy" id="2692265"/>
    <lineage>
        <taxon>Bacteria</taxon>
        <taxon>Pseudomonadati</taxon>
        <taxon>Pseudomonadota</taxon>
        <taxon>Alphaproteobacteria</taxon>
        <taxon>Hyphomicrobiales</taxon>
        <taxon>Methylobacteriaceae</taxon>
        <taxon>Microvirga</taxon>
    </lineage>
</organism>
<proteinExistence type="predicted"/>
<evidence type="ECO:0000313" key="3">
    <source>
        <dbReference type="Proteomes" id="UP000818323"/>
    </source>
</evidence>
<dbReference type="RefSeq" id="WP_161722804.1">
    <property type="nucleotide sequence ID" value="NZ_JAAAXI010000005.1"/>
</dbReference>